<evidence type="ECO:0000313" key="5">
    <source>
        <dbReference type="Proteomes" id="UP000199052"/>
    </source>
</evidence>
<protein>
    <submittedName>
        <fullName evidence="3 4">Spermidine synthase</fullName>
    </submittedName>
</protein>
<reference evidence="3 6" key="2">
    <citation type="submission" date="2020-07" db="EMBL/GenBank/DDBJ databases">
        <title>Sequencing the genomes of 1000 actinobacteria strains.</title>
        <authorList>
            <person name="Klenk H.-P."/>
        </authorList>
    </citation>
    <scope>NUCLEOTIDE SEQUENCE [LARGE SCALE GENOMIC DNA]</scope>
    <source>
        <strain evidence="3 6">DSM 45117</strain>
    </source>
</reference>
<dbReference type="EMBL" id="FOOI01000015">
    <property type="protein sequence ID" value="SFH29298.1"/>
    <property type="molecule type" value="Genomic_DNA"/>
</dbReference>
<dbReference type="GO" id="GO:0006596">
    <property type="term" value="P:polyamine biosynthetic process"/>
    <property type="evidence" value="ECO:0007669"/>
    <property type="project" value="UniProtKB-KW"/>
</dbReference>
<dbReference type="PANTHER" id="PTHR43317">
    <property type="entry name" value="THERMOSPERMINE SYNTHASE ACAULIS5"/>
    <property type="match status" value="1"/>
</dbReference>
<dbReference type="STRING" id="504797.SAMN05421678_11521"/>
<dbReference type="Proteomes" id="UP000199052">
    <property type="component" value="Unassembled WGS sequence"/>
</dbReference>
<dbReference type="Pfam" id="PF01564">
    <property type="entry name" value="Spermine_synth"/>
    <property type="match status" value="1"/>
</dbReference>
<evidence type="ECO:0000256" key="1">
    <source>
        <dbReference type="ARBA" id="ARBA00023115"/>
    </source>
</evidence>
<evidence type="ECO:0000313" key="6">
    <source>
        <dbReference type="Proteomes" id="UP000533017"/>
    </source>
</evidence>
<dbReference type="AlphaFoldDB" id="A0A1I2YUH1"/>
<dbReference type="EMBL" id="JACBZA010000001">
    <property type="protein sequence ID" value="NYH81702.1"/>
    <property type="molecule type" value="Genomic_DNA"/>
</dbReference>
<dbReference type="Proteomes" id="UP000533017">
    <property type="component" value="Unassembled WGS sequence"/>
</dbReference>
<evidence type="ECO:0000256" key="2">
    <source>
        <dbReference type="SAM" id="MobiDB-lite"/>
    </source>
</evidence>
<organism evidence="4 5">
    <name type="scientific">Actinopolymorpha cephalotaxi</name>
    <dbReference type="NCBI Taxonomy" id="504797"/>
    <lineage>
        <taxon>Bacteria</taxon>
        <taxon>Bacillati</taxon>
        <taxon>Actinomycetota</taxon>
        <taxon>Actinomycetes</taxon>
        <taxon>Propionibacteriales</taxon>
        <taxon>Actinopolymorphaceae</taxon>
        <taxon>Actinopolymorpha</taxon>
    </lineage>
</organism>
<keyword evidence="6" id="KW-1185">Reference proteome</keyword>
<dbReference type="RefSeq" id="WP_237768999.1">
    <property type="nucleotide sequence ID" value="NZ_FOOI01000015.1"/>
</dbReference>
<proteinExistence type="predicted"/>
<evidence type="ECO:0000313" key="3">
    <source>
        <dbReference type="EMBL" id="NYH81702.1"/>
    </source>
</evidence>
<gene>
    <name evidence="3" type="ORF">FHR37_000553</name>
    <name evidence="4" type="ORF">SAMN05421678_11521</name>
</gene>
<evidence type="ECO:0000313" key="4">
    <source>
        <dbReference type="EMBL" id="SFH29298.1"/>
    </source>
</evidence>
<dbReference type="InterPro" id="IPR029063">
    <property type="entry name" value="SAM-dependent_MTases_sf"/>
</dbReference>
<feature type="compositionally biased region" description="Pro residues" evidence="2">
    <location>
        <begin position="1"/>
        <end position="12"/>
    </location>
</feature>
<accession>A0A1I2YUH1</accession>
<dbReference type="PANTHER" id="PTHR43317:SF3">
    <property type="entry name" value="BLR2883 PROTEIN"/>
    <property type="match status" value="1"/>
</dbReference>
<sequence>MLPDPVPDPVRGPVPDAGVAFDPTRPVTLAADETPRGSVALRRRSLEPDGTGEVYELITNGTFVMDTLETTTERLLARAALAYAPAGAAWSVVVGGLGLGFTVRELLADARVARVDVIELEPAVVDWVRDGLVPPTAGVLADERVHAHVADVRRWLPALPAGGADAILLDVDNGPDFLVHRANTEVYERPFLGVVRRALRPGGVVAVWSATRSTGLRRRLEREFGTCQELHRVVPREGRQLDYYLYVGRNVG</sequence>
<name>A0A1I2YUH1_9ACTN</name>
<dbReference type="Gene3D" id="3.40.50.150">
    <property type="entry name" value="Vaccinia Virus protein VP39"/>
    <property type="match status" value="1"/>
</dbReference>
<dbReference type="SUPFAM" id="SSF53335">
    <property type="entry name" value="S-adenosyl-L-methionine-dependent methyltransferases"/>
    <property type="match status" value="1"/>
</dbReference>
<keyword evidence="1" id="KW-0620">Polyamine biosynthesis</keyword>
<reference evidence="4 5" key="1">
    <citation type="submission" date="2016-10" db="EMBL/GenBank/DDBJ databases">
        <authorList>
            <person name="de Groot N.N."/>
        </authorList>
    </citation>
    <scope>NUCLEOTIDE SEQUENCE [LARGE SCALE GENOMIC DNA]</scope>
    <source>
        <strain evidence="4 5">CPCC 202808</strain>
    </source>
</reference>
<feature type="region of interest" description="Disordered" evidence="2">
    <location>
        <begin position="1"/>
        <end position="22"/>
    </location>
</feature>